<comment type="similarity">
    <text evidence="2 9">Belongs to the mitochondrial pyruvate carrier (MPC) (TC 2.A.105) family.</text>
</comment>
<dbReference type="EMBL" id="GAMD01001424">
    <property type="protein sequence ID" value="JAB00167.1"/>
    <property type="molecule type" value="mRNA"/>
</dbReference>
<comment type="subcellular location">
    <subcellularLocation>
        <location evidence="1 9">Mitochondrion inner membrane</location>
        <topology evidence="1 9">Multi-pass membrane protein</topology>
    </subcellularLocation>
</comment>
<evidence type="ECO:0000256" key="3">
    <source>
        <dbReference type="ARBA" id="ARBA00022448"/>
    </source>
</evidence>
<proteinExistence type="evidence at transcript level"/>
<name>T1DSL5_ANOAQ</name>
<dbReference type="GO" id="GO:0006850">
    <property type="term" value="P:pyruvate import into mitochondria"/>
    <property type="evidence" value="ECO:0007669"/>
    <property type="project" value="InterPro"/>
</dbReference>
<evidence type="ECO:0000256" key="6">
    <source>
        <dbReference type="ARBA" id="ARBA00022989"/>
    </source>
</evidence>
<feature type="non-terminal residue" evidence="10">
    <location>
        <position position="1"/>
    </location>
</feature>
<accession>T1DSL5</accession>
<evidence type="ECO:0000313" key="10">
    <source>
        <dbReference type="EMBL" id="JAB00167.1"/>
    </source>
</evidence>
<dbReference type="PANTHER" id="PTHR14154">
    <property type="entry name" value="UPF0041 BRAIN PROTEIN 44-RELATED"/>
    <property type="match status" value="1"/>
</dbReference>
<keyword evidence="7 9" id="KW-0496">Mitochondrion</keyword>
<sequence length="272" mass="30048">LESTSTSPRGSTGSRSNGIILIPVVSLTSRTRQNGGGSRSRNSHWLLAPVVRLLGQGHRFLLVHILGSRSGSLDSGLFLLRIIGITEEEQIGHDVPLVVRDLATQTQHLARQQPPHQTDRVRRLGVARAGVLCRSRLSSSLLFAPARRNTPAATMAAMGRKLLNNLKSKEFREYLMSTHFWGPVANWGIPIAALGDLQKNPKIISGTMTTALCLYSLIFMRFAWKVQPRNMLLFACHVTNFTAQSVQGARFIEYHHLGGKARLEKEQSQQAA</sequence>
<dbReference type="GO" id="GO:0005743">
    <property type="term" value="C:mitochondrial inner membrane"/>
    <property type="evidence" value="ECO:0007669"/>
    <property type="project" value="UniProtKB-SubCell"/>
</dbReference>
<dbReference type="AlphaFoldDB" id="T1DSL5"/>
<dbReference type="InterPro" id="IPR005336">
    <property type="entry name" value="MPC"/>
</dbReference>
<comment type="function">
    <text evidence="9">Mediates the uptake of pyruvate into mitochondria.</text>
</comment>
<evidence type="ECO:0000256" key="7">
    <source>
        <dbReference type="ARBA" id="ARBA00023128"/>
    </source>
</evidence>
<dbReference type="Pfam" id="PF03650">
    <property type="entry name" value="MPC"/>
    <property type="match status" value="1"/>
</dbReference>
<keyword evidence="4" id="KW-0812">Transmembrane</keyword>
<keyword evidence="8" id="KW-0472">Membrane</keyword>
<evidence type="ECO:0000256" key="9">
    <source>
        <dbReference type="RuleBase" id="RU363100"/>
    </source>
</evidence>
<protein>
    <recommendedName>
        <fullName evidence="9">Mitochondrial pyruvate carrier</fullName>
    </recommendedName>
</protein>
<evidence type="ECO:0000256" key="2">
    <source>
        <dbReference type="ARBA" id="ARBA00006416"/>
    </source>
</evidence>
<keyword evidence="3 9" id="KW-0813">Transport</keyword>
<dbReference type="VEuPathDB" id="VectorBase:AAQUA_008485"/>
<evidence type="ECO:0000256" key="5">
    <source>
        <dbReference type="ARBA" id="ARBA00022792"/>
    </source>
</evidence>
<keyword evidence="6" id="KW-1133">Transmembrane helix</keyword>
<reference evidence="10" key="1">
    <citation type="submission" date="2013-07" db="EMBL/GenBank/DDBJ databases">
        <title>Transcriptome sequencing and developmental regulation of gene expression in Anopheles aquasalis.</title>
        <authorList>
            <consortium name="Brazilian Malaria Network (MCT/CNPq/MS/SCTIE/DECIT/PRONEX 555648/2009-5) and Research Network on Bioactive Molecules from Arthropod Vectors (NAP-MOBIARVE"/>
            <consortium name="University of Sao Paulo)"/>
            <person name="Marinotti O."/>
            <person name="Ribeiro J.M.C."/>
            <person name="Costa-da-Silva A.L."/>
            <person name="Silva M.C.P."/>
            <person name="Lopes A.R."/>
            <person name="Barros M.S."/>
            <person name="Sa-Nunes A."/>
            <person name="Konjin B.B."/>
            <person name="Carvalho E."/>
            <person name="Suesdek L."/>
            <person name="Silva-Neto M.A.C."/>
            <person name="Capurro M.L."/>
        </authorList>
    </citation>
    <scope>NUCLEOTIDE SEQUENCE</scope>
    <source>
        <tissue evidence="10">Whole body</tissue>
    </source>
</reference>
<evidence type="ECO:0000256" key="4">
    <source>
        <dbReference type="ARBA" id="ARBA00022692"/>
    </source>
</evidence>
<organism evidence="10">
    <name type="scientific">Anopheles aquasalis</name>
    <name type="common">Malaria mosquito</name>
    <dbReference type="NCBI Taxonomy" id="42839"/>
    <lineage>
        <taxon>Eukaryota</taxon>
        <taxon>Metazoa</taxon>
        <taxon>Ecdysozoa</taxon>
        <taxon>Arthropoda</taxon>
        <taxon>Hexapoda</taxon>
        <taxon>Insecta</taxon>
        <taxon>Pterygota</taxon>
        <taxon>Neoptera</taxon>
        <taxon>Endopterygota</taxon>
        <taxon>Diptera</taxon>
        <taxon>Nematocera</taxon>
        <taxon>Culicoidea</taxon>
        <taxon>Culicidae</taxon>
        <taxon>Anophelinae</taxon>
        <taxon>Anopheles</taxon>
    </lineage>
</organism>
<evidence type="ECO:0000256" key="1">
    <source>
        <dbReference type="ARBA" id="ARBA00004448"/>
    </source>
</evidence>
<evidence type="ECO:0000256" key="8">
    <source>
        <dbReference type="ARBA" id="ARBA00023136"/>
    </source>
</evidence>
<keyword evidence="5 9" id="KW-0999">Mitochondrion inner membrane</keyword>